<evidence type="ECO:0000313" key="4">
    <source>
        <dbReference type="Proteomes" id="UP000724874"/>
    </source>
</evidence>
<dbReference type="EMBL" id="JADNYJ010000069">
    <property type="protein sequence ID" value="KAF8892316.1"/>
    <property type="molecule type" value="Genomic_DNA"/>
</dbReference>
<gene>
    <name evidence="3" type="ORF">CPB84DRAFT_1338851</name>
</gene>
<keyword evidence="1" id="KW-1133">Transmembrane helix</keyword>
<feature type="chain" id="PRO_5040130296" evidence="2">
    <location>
        <begin position="26"/>
        <end position="256"/>
    </location>
</feature>
<evidence type="ECO:0000256" key="1">
    <source>
        <dbReference type="SAM" id="Phobius"/>
    </source>
</evidence>
<protein>
    <submittedName>
        <fullName evidence="3">Uncharacterized protein</fullName>
    </submittedName>
</protein>
<organism evidence="3 4">
    <name type="scientific">Gymnopilus junonius</name>
    <name type="common">Spectacular rustgill mushroom</name>
    <name type="synonym">Gymnopilus spectabilis subsp. junonius</name>
    <dbReference type="NCBI Taxonomy" id="109634"/>
    <lineage>
        <taxon>Eukaryota</taxon>
        <taxon>Fungi</taxon>
        <taxon>Dikarya</taxon>
        <taxon>Basidiomycota</taxon>
        <taxon>Agaricomycotina</taxon>
        <taxon>Agaricomycetes</taxon>
        <taxon>Agaricomycetidae</taxon>
        <taxon>Agaricales</taxon>
        <taxon>Agaricineae</taxon>
        <taxon>Hymenogastraceae</taxon>
        <taxon>Gymnopilus</taxon>
    </lineage>
</organism>
<reference evidence="3" key="1">
    <citation type="submission" date="2020-11" db="EMBL/GenBank/DDBJ databases">
        <authorList>
            <consortium name="DOE Joint Genome Institute"/>
            <person name="Ahrendt S."/>
            <person name="Riley R."/>
            <person name="Andreopoulos W."/>
            <person name="LaButti K."/>
            <person name="Pangilinan J."/>
            <person name="Ruiz-duenas F.J."/>
            <person name="Barrasa J.M."/>
            <person name="Sanchez-Garcia M."/>
            <person name="Camarero S."/>
            <person name="Miyauchi S."/>
            <person name="Serrano A."/>
            <person name="Linde D."/>
            <person name="Babiker R."/>
            <person name="Drula E."/>
            <person name="Ayuso-Fernandez I."/>
            <person name="Pacheco R."/>
            <person name="Padilla G."/>
            <person name="Ferreira P."/>
            <person name="Barriuso J."/>
            <person name="Kellner H."/>
            <person name="Castanera R."/>
            <person name="Alfaro M."/>
            <person name="Ramirez L."/>
            <person name="Pisabarro A.G."/>
            <person name="Kuo A."/>
            <person name="Tritt A."/>
            <person name="Lipzen A."/>
            <person name="He G."/>
            <person name="Yan M."/>
            <person name="Ng V."/>
            <person name="Cullen D."/>
            <person name="Martin F."/>
            <person name="Rosso M.-N."/>
            <person name="Henrissat B."/>
            <person name="Hibbett D."/>
            <person name="Martinez A.T."/>
            <person name="Grigoriev I.V."/>
        </authorList>
    </citation>
    <scope>NUCLEOTIDE SEQUENCE</scope>
    <source>
        <strain evidence="3">AH 44721</strain>
    </source>
</reference>
<sequence>MKVGQYLKQLKIFLFWCRFLRSSLTAFDERASSPVLKFVSKDAYTHLPPQKTKCSSPILSCGPQTISHCGEIVHFLRVPACSVPGAFPCILASRRKTSSQFIDNSGLTLDGPPTFTAYTERSSDRGIYDFTLTFSCSFFEQKPYGRHLLFSSRITLPNSCLLESVVCLSVLAHIPPCSKLEIPRTPKSTETLFRHSQRDSHPGASMDSVFSLTVLSSANARTAFLVWTLLRTALSLLISFFASTCGLGYCFSHTHM</sequence>
<accession>A0A9P5NJC4</accession>
<evidence type="ECO:0000313" key="3">
    <source>
        <dbReference type="EMBL" id="KAF8892316.1"/>
    </source>
</evidence>
<feature type="transmembrane region" description="Helical" evidence="1">
    <location>
        <begin position="224"/>
        <end position="251"/>
    </location>
</feature>
<keyword evidence="4" id="KW-1185">Reference proteome</keyword>
<proteinExistence type="predicted"/>
<name>A0A9P5NJC4_GYMJU</name>
<keyword evidence="1" id="KW-0812">Transmembrane</keyword>
<evidence type="ECO:0000256" key="2">
    <source>
        <dbReference type="SAM" id="SignalP"/>
    </source>
</evidence>
<comment type="caution">
    <text evidence="3">The sequence shown here is derived from an EMBL/GenBank/DDBJ whole genome shotgun (WGS) entry which is preliminary data.</text>
</comment>
<dbReference type="Proteomes" id="UP000724874">
    <property type="component" value="Unassembled WGS sequence"/>
</dbReference>
<feature type="signal peptide" evidence="2">
    <location>
        <begin position="1"/>
        <end position="25"/>
    </location>
</feature>
<keyword evidence="2" id="KW-0732">Signal</keyword>
<keyword evidence="1" id="KW-0472">Membrane</keyword>
<dbReference type="AlphaFoldDB" id="A0A9P5NJC4"/>